<keyword evidence="2" id="KW-0472">Membrane</keyword>
<accession>A0A1L9UQI4</accession>
<keyword evidence="2" id="KW-0812">Transmembrane</keyword>
<gene>
    <name evidence="3" type="ORF">ASPBRDRAFT_54057</name>
</gene>
<evidence type="ECO:0000256" key="2">
    <source>
        <dbReference type="SAM" id="Phobius"/>
    </source>
</evidence>
<reference evidence="4" key="1">
    <citation type="journal article" date="2017" name="Genome Biol.">
        <title>Comparative genomics reveals high biological diversity and specific adaptations in the industrially and medically important fungal genus Aspergillus.</title>
        <authorList>
            <person name="de Vries R.P."/>
            <person name="Riley R."/>
            <person name="Wiebenga A."/>
            <person name="Aguilar-Osorio G."/>
            <person name="Amillis S."/>
            <person name="Uchima C.A."/>
            <person name="Anderluh G."/>
            <person name="Asadollahi M."/>
            <person name="Askin M."/>
            <person name="Barry K."/>
            <person name="Battaglia E."/>
            <person name="Bayram O."/>
            <person name="Benocci T."/>
            <person name="Braus-Stromeyer S.A."/>
            <person name="Caldana C."/>
            <person name="Canovas D."/>
            <person name="Cerqueira G.C."/>
            <person name="Chen F."/>
            <person name="Chen W."/>
            <person name="Choi C."/>
            <person name="Clum A."/>
            <person name="Dos Santos R.A."/>
            <person name="Damasio A.R."/>
            <person name="Diallinas G."/>
            <person name="Emri T."/>
            <person name="Fekete E."/>
            <person name="Flipphi M."/>
            <person name="Freyberg S."/>
            <person name="Gallo A."/>
            <person name="Gournas C."/>
            <person name="Habgood R."/>
            <person name="Hainaut M."/>
            <person name="Harispe M.L."/>
            <person name="Henrissat B."/>
            <person name="Hilden K.S."/>
            <person name="Hope R."/>
            <person name="Hossain A."/>
            <person name="Karabika E."/>
            <person name="Karaffa L."/>
            <person name="Karanyi Z."/>
            <person name="Krasevec N."/>
            <person name="Kuo A."/>
            <person name="Kusch H."/>
            <person name="LaButti K."/>
            <person name="Lagendijk E.L."/>
            <person name="Lapidus A."/>
            <person name="Levasseur A."/>
            <person name="Lindquist E."/>
            <person name="Lipzen A."/>
            <person name="Logrieco A.F."/>
            <person name="MacCabe A."/>
            <person name="Maekelae M.R."/>
            <person name="Malavazi I."/>
            <person name="Melin P."/>
            <person name="Meyer V."/>
            <person name="Mielnichuk N."/>
            <person name="Miskei M."/>
            <person name="Molnar A.P."/>
            <person name="Mule G."/>
            <person name="Ngan C.Y."/>
            <person name="Orejas M."/>
            <person name="Orosz E."/>
            <person name="Ouedraogo J.P."/>
            <person name="Overkamp K.M."/>
            <person name="Park H.-S."/>
            <person name="Perrone G."/>
            <person name="Piumi F."/>
            <person name="Punt P.J."/>
            <person name="Ram A.F."/>
            <person name="Ramon A."/>
            <person name="Rauscher S."/>
            <person name="Record E."/>
            <person name="Riano-Pachon D.M."/>
            <person name="Robert V."/>
            <person name="Roehrig J."/>
            <person name="Ruller R."/>
            <person name="Salamov A."/>
            <person name="Salih N.S."/>
            <person name="Samson R.A."/>
            <person name="Sandor E."/>
            <person name="Sanguinetti M."/>
            <person name="Schuetze T."/>
            <person name="Sepcic K."/>
            <person name="Shelest E."/>
            <person name="Sherlock G."/>
            <person name="Sophianopoulou V."/>
            <person name="Squina F.M."/>
            <person name="Sun H."/>
            <person name="Susca A."/>
            <person name="Todd R.B."/>
            <person name="Tsang A."/>
            <person name="Unkles S.E."/>
            <person name="van de Wiele N."/>
            <person name="van Rossen-Uffink D."/>
            <person name="Oliveira J.V."/>
            <person name="Vesth T.C."/>
            <person name="Visser J."/>
            <person name="Yu J.-H."/>
            <person name="Zhou M."/>
            <person name="Andersen M.R."/>
            <person name="Archer D.B."/>
            <person name="Baker S.E."/>
            <person name="Benoit I."/>
            <person name="Brakhage A.A."/>
            <person name="Braus G.H."/>
            <person name="Fischer R."/>
            <person name="Frisvad J.C."/>
            <person name="Goldman G.H."/>
            <person name="Houbraken J."/>
            <person name="Oakley B."/>
            <person name="Pocsi I."/>
            <person name="Scazzocchio C."/>
            <person name="Seiboth B."/>
            <person name="vanKuyk P.A."/>
            <person name="Wortman J."/>
            <person name="Dyer P.S."/>
            <person name="Grigoriev I.V."/>
        </authorList>
    </citation>
    <scope>NUCLEOTIDE SEQUENCE [LARGE SCALE GENOMIC DNA]</scope>
    <source>
        <strain evidence="4">CBS 101740 / IMI 381727 / IBT 21946</strain>
    </source>
</reference>
<dbReference type="RefSeq" id="XP_067481261.1">
    <property type="nucleotide sequence ID" value="XM_067627164.1"/>
</dbReference>
<organism evidence="3 4">
    <name type="scientific">Aspergillus brasiliensis (strain CBS 101740 / IMI 381727 / IBT 21946)</name>
    <dbReference type="NCBI Taxonomy" id="767769"/>
    <lineage>
        <taxon>Eukaryota</taxon>
        <taxon>Fungi</taxon>
        <taxon>Dikarya</taxon>
        <taxon>Ascomycota</taxon>
        <taxon>Pezizomycotina</taxon>
        <taxon>Eurotiomycetes</taxon>
        <taxon>Eurotiomycetidae</taxon>
        <taxon>Eurotiales</taxon>
        <taxon>Aspergillaceae</taxon>
        <taxon>Aspergillus</taxon>
        <taxon>Aspergillus subgen. Circumdati</taxon>
    </lineage>
</organism>
<dbReference type="Proteomes" id="UP000184499">
    <property type="component" value="Unassembled WGS sequence"/>
</dbReference>
<dbReference type="OMA" id="IAQWINY"/>
<evidence type="ECO:0000256" key="1">
    <source>
        <dbReference type="SAM" id="MobiDB-lite"/>
    </source>
</evidence>
<feature type="transmembrane region" description="Helical" evidence="2">
    <location>
        <begin position="154"/>
        <end position="176"/>
    </location>
</feature>
<proteinExistence type="predicted"/>
<feature type="transmembrane region" description="Helical" evidence="2">
    <location>
        <begin position="36"/>
        <end position="58"/>
    </location>
</feature>
<protein>
    <submittedName>
        <fullName evidence="3">Uncharacterized protein</fullName>
    </submittedName>
</protein>
<feature type="compositionally biased region" description="Basic and acidic residues" evidence="1">
    <location>
        <begin position="741"/>
        <end position="760"/>
    </location>
</feature>
<feature type="transmembrane region" description="Helical" evidence="2">
    <location>
        <begin position="599"/>
        <end position="625"/>
    </location>
</feature>
<feature type="region of interest" description="Disordered" evidence="1">
    <location>
        <begin position="687"/>
        <end position="763"/>
    </location>
</feature>
<sequence>MAALNNPSQMAGNAQNNSKQASPILEPLRYRTKKSLCLLSFYVAVLLAPWIMTCVMMVRPLDAASYTRFGQSASVVLNILVSLKIIRVLENVQAVLAIPIVSGLLARAAVVYTQRRSSNQKLSLRQVVTLANRPWANVVSWFRCLPLHENGSPLAILGGLFVLLVAATPAIQSLLIKYEDTIIATCWKTTVWTCDPWDIATVVGLDPEPAALEYMPQSLAVQQVAKNTQLVSEQDVQPYLWPEQWTTISDHDAIERGTFLWYDETFPSEKYFVSALQNGTNTGVMRQHAIRLNSTSACEAVHPSEFPQTCPGGRPFVANLTAPDTLDIRICAPGTFGQTPWTRSRDRQDISEELWIDVVPQLTGFEINQSNFTLRCTTNTTRGYFEVNNYRNGNNPGPLLEKWPSQEVLKHDFNDYLGMDGGSATPSVINNDTDSDPFSLGPPPIDPFNYEELYAAGPLMTTALALFGNQSFFNAASNATTTNITRSNARSTLFSICQFSLLPFTRLTDAAFGDAAGSCDELWWSIDRYPDSYWYQELMYTVYTWIASFNDTQSAAIALNMATYFANEAVLTNTATQNYPENTRPIYFNRGTVTIKPKWSLPGVITISILIGLQILGLCLIVLYCRAVPTWTDTLDAFAMLRMGAELQLQQRVRHVRFAGIRDTDTRDWEDLSHIDGLVGVINSHERQQEVEDEEQEPGTRDCSPLVLHSKKEGDTTTTSTGIPLTNLLPPYYSSEVSIETDTHNDEGSDEREERAKKEGLVPPFRLAVGAPGLITKRMAPKRAWGWKETP</sequence>
<keyword evidence="4" id="KW-1185">Reference proteome</keyword>
<dbReference type="VEuPathDB" id="FungiDB:ASPBRDRAFT_54057"/>
<dbReference type="EMBL" id="KV878682">
    <property type="protein sequence ID" value="OJJ74013.1"/>
    <property type="molecule type" value="Genomic_DNA"/>
</dbReference>
<dbReference type="AlphaFoldDB" id="A0A1L9UQI4"/>
<name>A0A1L9UQI4_ASPBC</name>
<evidence type="ECO:0000313" key="4">
    <source>
        <dbReference type="Proteomes" id="UP000184499"/>
    </source>
</evidence>
<dbReference type="GeneID" id="93579652"/>
<keyword evidence="2" id="KW-1133">Transmembrane helix</keyword>
<feature type="transmembrane region" description="Helical" evidence="2">
    <location>
        <begin position="92"/>
        <end position="112"/>
    </location>
</feature>
<evidence type="ECO:0000313" key="3">
    <source>
        <dbReference type="EMBL" id="OJJ74013.1"/>
    </source>
</evidence>
<dbReference type="OrthoDB" id="5381672at2759"/>